<keyword evidence="1" id="KW-0472">Membrane</keyword>
<name>A0ABR8KUA9_9SPHN</name>
<keyword evidence="3" id="KW-1185">Reference proteome</keyword>
<feature type="transmembrane region" description="Helical" evidence="1">
    <location>
        <begin position="87"/>
        <end position="106"/>
    </location>
</feature>
<dbReference type="RefSeq" id="WP_190787346.1">
    <property type="nucleotide sequence ID" value="NZ_JACXLC010000001.1"/>
</dbReference>
<evidence type="ECO:0000313" key="3">
    <source>
        <dbReference type="Proteomes" id="UP000635384"/>
    </source>
</evidence>
<proteinExistence type="predicted"/>
<keyword evidence="1" id="KW-0812">Transmembrane</keyword>
<sequence>MTKHDNAQSGEERFRRRRNSFWRYLALAFVGFAIAGFISGYAQDSYKAGDLPTWVPITLAIMVCAALIWFTWDYFRRVDELDLMDNLWAHLIGTYTAVIVFMGWYLSGDLGLSSYPTAFGVMCALIAGTFVAYCLRKLGFR</sequence>
<dbReference type="Proteomes" id="UP000635384">
    <property type="component" value="Unassembled WGS sequence"/>
</dbReference>
<evidence type="ECO:0000313" key="2">
    <source>
        <dbReference type="EMBL" id="MBD2841842.1"/>
    </source>
</evidence>
<dbReference type="EMBL" id="JACXLC010000001">
    <property type="protein sequence ID" value="MBD2841842.1"/>
    <property type="molecule type" value="Genomic_DNA"/>
</dbReference>
<gene>
    <name evidence="2" type="ORF">IB285_06145</name>
</gene>
<feature type="transmembrane region" description="Helical" evidence="1">
    <location>
        <begin position="118"/>
        <end position="135"/>
    </location>
</feature>
<protein>
    <submittedName>
        <fullName evidence="2">Uncharacterized protein</fullName>
    </submittedName>
</protein>
<organism evidence="2 3">
    <name type="scientific">Erythrobacter rubeus</name>
    <dbReference type="NCBI Taxonomy" id="2760803"/>
    <lineage>
        <taxon>Bacteria</taxon>
        <taxon>Pseudomonadati</taxon>
        <taxon>Pseudomonadota</taxon>
        <taxon>Alphaproteobacteria</taxon>
        <taxon>Sphingomonadales</taxon>
        <taxon>Erythrobacteraceae</taxon>
        <taxon>Erythrobacter/Porphyrobacter group</taxon>
        <taxon>Erythrobacter</taxon>
    </lineage>
</organism>
<evidence type="ECO:0000256" key="1">
    <source>
        <dbReference type="SAM" id="Phobius"/>
    </source>
</evidence>
<comment type="caution">
    <text evidence="2">The sequence shown here is derived from an EMBL/GenBank/DDBJ whole genome shotgun (WGS) entry which is preliminary data.</text>
</comment>
<feature type="transmembrane region" description="Helical" evidence="1">
    <location>
        <begin position="21"/>
        <end position="42"/>
    </location>
</feature>
<accession>A0ABR8KUA9</accession>
<feature type="transmembrane region" description="Helical" evidence="1">
    <location>
        <begin position="54"/>
        <end position="75"/>
    </location>
</feature>
<keyword evidence="1" id="KW-1133">Transmembrane helix</keyword>
<reference evidence="2 3" key="1">
    <citation type="submission" date="2020-09" db="EMBL/GenBank/DDBJ databases">
        <authorList>
            <person name="Yoon J.-W."/>
        </authorList>
    </citation>
    <scope>NUCLEOTIDE SEQUENCE [LARGE SCALE GENOMIC DNA]</scope>
    <source>
        <strain evidence="2 3">KMU-140</strain>
    </source>
</reference>